<evidence type="ECO:0000313" key="1">
    <source>
        <dbReference type="EMBL" id="CAH1597356.1"/>
    </source>
</evidence>
<reference evidence="1" key="1">
    <citation type="submission" date="2022-01" db="EMBL/GenBank/DDBJ databases">
        <authorList>
            <person name="Lagorce A."/>
        </authorList>
    </citation>
    <scope>NUCLEOTIDE SEQUENCE</scope>
    <source>
        <strain evidence="1">Th15_F1_A12</strain>
    </source>
</reference>
<evidence type="ECO:0000313" key="2">
    <source>
        <dbReference type="Proteomes" id="UP001295462"/>
    </source>
</evidence>
<protein>
    <submittedName>
        <fullName evidence="1">Uncharacterized protein</fullName>
    </submittedName>
</protein>
<sequence length="78" mass="8678">MENSEIQALIAQASPDNLSQEEIHKLLPGLDSAYDALSQSQKFNDLTIASDAELREKSSQGSIESAFLLAYRHIHNNY</sequence>
<gene>
    <name evidence="1" type="ORF">THF1A12_320025</name>
</gene>
<proteinExistence type="predicted"/>
<dbReference type="AlphaFoldDB" id="A0AAU9QR36"/>
<comment type="caution">
    <text evidence="1">The sequence shown here is derived from an EMBL/GenBank/DDBJ whole genome shotgun (WGS) entry which is preliminary data.</text>
</comment>
<name>A0AAU9QR36_9VIBR</name>
<dbReference type="EMBL" id="CAKMUD010000086">
    <property type="protein sequence ID" value="CAH1597356.1"/>
    <property type="molecule type" value="Genomic_DNA"/>
</dbReference>
<accession>A0AAU9QR36</accession>
<organism evidence="1 2">
    <name type="scientific">Vibrio jasicida</name>
    <dbReference type="NCBI Taxonomy" id="766224"/>
    <lineage>
        <taxon>Bacteria</taxon>
        <taxon>Pseudomonadati</taxon>
        <taxon>Pseudomonadota</taxon>
        <taxon>Gammaproteobacteria</taxon>
        <taxon>Vibrionales</taxon>
        <taxon>Vibrionaceae</taxon>
        <taxon>Vibrio</taxon>
    </lineage>
</organism>
<dbReference type="RefSeq" id="WP_409589385.1">
    <property type="nucleotide sequence ID" value="NZ_CAKMTZ010000085.1"/>
</dbReference>
<dbReference type="Proteomes" id="UP001295462">
    <property type="component" value="Unassembled WGS sequence"/>
</dbReference>